<comment type="subcellular location">
    <subcellularLocation>
        <location evidence="1">Nucleus</location>
    </subcellularLocation>
</comment>
<dbReference type="AlphaFoldDB" id="A0A0S3SLH5"/>
<dbReference type="InterPro" id="IPR003340">
    <property type="entry name" value="B3_DNA-bd"/>
</dbReference>
<keyword evidence="2" id="KW-0805">Transcription regulation</keyword>
<dbReference type="PANTHER" id="PTHR31920">
    <property type="entry name" value="B3 DOMAIN-CONTAINING"/>
    <property type="match status" value="1"/>
</dbReference>
<evidence type="ECO:0000313" key="8">
    <source>
        <dbReference type="Proteomes" id="UP000291084"/>
    </source>
</evidence>
<evidence type="ECO:0000256" key="5">
    <source>
        <dbReference type="ARBA" id="ARBA00023242"/>
    </source>
</evidence>
<dbReference type="GO" id="GO:0005634">
    <property type="term" value="C:nucleus"/>
    <property type="evidence" value="ECO:0007669"/>
    <property type="project" value="UniProtKB-SubCell"/>
</dbReference>
<reference evidence="7 8" key="1">
    <citation type="journal article" date="2015" name="Sci. Rep.">
        <title>The power of single molecule real-time sequencing technology in the de novo assembly of a eukaryotic genome.</title>
        <authorList>
            <person name="Sakai H."/>
            <person name="Naito K."/>
            <person name="Ogiso-Tanaka E."/>
            <person name="Takahashi Y."/>
            <person name="Iseki K."/>
            <person name="Muto C."/>
            <person name="Satou K."/>
            <person name="Teruya K."/>
            <person name="Shiroma A."/>
            <person name="Shimoji M."/>
            <person name="Hirano T."/>
            <person name="Itoh T."/>
            <person name="Kaga A."/>
            <person name="Tomooka N."/>
        </authorList>
    </citation>
    <scope>NUCLEOTIDE SEQUENCE [LARGE SCALE GENOMIC DNA]</scope>
    <source>
        <strain evidence="8">cv. Shumari</strain>
    </source>
</reference>
<dbReference type="SMART" id="SM01019">
    <property type="entry name" value="B3"/>
    <property type="match status" value="2"/>
</dbReference>
<keyword evidence="8" id="KW-1185">Reference proteome</keyword>
<accession>A0A0S3SLH5</accession>
<dbReference type="PANTHER" id="PTHR31920:SF117">
    <property type="entry name" value="TRANSCRIPTIONAL FACTOR FAMILY PROTEIN, PUTATIVE-RELATED"/>
    <property type="match status" value="1"/>
</dbReference>
<evidence type="ECO:0000259" key="6">
    <source>
        <dbReference type="PROSITE" id="PS50863"/>
    </source>
</evidence>
<name>A0A0S3SLH5_PHAAN</name>
<dbReference type="PROSITE" id="PS50863">
    <property type="entry name" value="B3"/>
    <property type="match status" value="1"/>
</dbReference>
<evidence type="ECO:0000256" key="3">
    <source>
        <dbReference type="ARBA" id="ARBA00023125"/>
    </source>
</evidence>
<dbReference type="Proteomes" id="UP000291084">
    <property type="component" value="Chromosome 8"/>
</dbReference>
<evidence type="ECO:0000256" key="1">
    <source>
        <dbReference type="ARBA" id="ARBA00004123"/>
    </source>
</evidence>
<proteinExistence type="predicted"/>
<dbReference type="Gene3D" id="2.40.330.10">
    <property type="entry name" value="DNA-binding pseudobarrel domain"/>
    <property type="match status" value="2"/>
</dbReference>
<dbReference type="InterPro" id="IPR050655">
    <property type="entry name" value="Plant_B3_domain"/>
</dbReference>
<dbReference type="CDD" id="cd10017">
    <property type="entry name" value="B3_DNA"/>
    <property type="match status" value="2"/>
</dbReference>
<evidence type="ECO:0000256" key="4">
    <source>
        <dbReference type="ARBA" id="ARBA00023163"/>
    </source>
</evidence>
<dbReference type="GO" id="GO:0003677">
    <property type="term" value="F:DNA binding"/>
    <property type="evidence" value="ECO:0007669"/>
    <property type="project" value="UniProtKB-KW"/>
</dbReference>
<feature type="domain" description="TF-B3" evidence="6">
    <location>
        <begin position="12"/>
        <end position="105"/>
    </location>
</feature>
<evidence type="ECO:0000256" key="2">
    <source>
        <dbReference type="ARBA" id="ARBA00023015"/>
    </source>
</evidence>
<sequence length="271" mass="31005">MENCTQRNATLTISFFKVILKTNLQSIKIPNIFTANYGGGLPNPLFMKLPNGTEWKVIWEKDSGEIWLREGWKEFVEHYSLDHGHFVFFKYEGTSEVHVNICDQSGVEIDYLCGTGDGNYNLDQNEEEPIIILDEEEDPEQIRGETSVQRTSSLNRPSQTRAREVACNFVSCNPFFTVFIKPSHGKDYRLRIPDLKGIIEEKKKCAVLQLGEISWKVNLLFNNSCFAHHSFGAGIHLFLTESEVQPGDVCVFELISKEDCVFKVHIFKSDQ</sequence>
<dbReference type="SUPFAM" id="SSF101936">
    <property type="entry name" value="DNA-binding pseudobarrel domain"/>
    <property type="match status" value="2"/>
</dbReference>
<organism evidence="7 8">
    <name type="scientific">Vigna angularis var. angularis</name>
    <dbReference type="NCBI Taxonomy" id="157739"/>
    <lineage>
        <taxon>Eukaryota</taxon>
        <taxon>Viridiplantae</taxon>
        <taxon>Streptophyta</taxon>
        <taxon>Embryophyta</taxon>
        <taxon>Tracheophyta</taxon>
        <taxon>Spermatophyta</taxon>
        <taxon>Magnoliopsida</taxon>
        <taxon>eudicotyledons</taxon>
        <taxon>Gunneridae</taxon>
        <taxon>Pentapetalae</taxon>
        <taxon>rosids</taxon>
        <taxon>fabids</taxon>
        <taxon>Fabales</taxon>
        <taxon>Fabaceae</taxon>
        <taxon>Papilionoideae</taxon>
        <taxon>50 kb inversion clade</taxon>
        <taxon>NPAAA clade</taxon>
        <taxon>indigoferoid/millettioid clade</taxon>
        <taxon>Phaseoleae</taxon>
        <taxon>Vigna</taxon>
    </lineage>
</organism>
<dbReference type="InterPro" id="IPR015300">
    <property type="entry name" value="DNA-bd_pseudobarrel_sf"/>
</dbReference>
<dbReference type="Pfam" id="PF02362">
    <property type="entry name" value="B3"/>
    <property type="match status" value="2"/>
</dbReference>
<keyword evidence="5" id="KW-0539">Nucleus</keyword>
<dbReference type="OrthoDB" id="1688597at2759"/>
<keyword evidence="3" id="KW-0238">DNA-binding</keyword>
<gene>
    <name evidence="7" type="primary">Vigan.08G021900</name>
    <name evidence="7" type="ORF">VIGAN_08021900</name>
</gene>
<dbReference type="EMBL" id="AP015041">
    <property type="protein sequence ID" value="BAT93693.1"/>
    <property type="molecule type" value="Genomic_DNA"/>
</dbReference>
<evidence type="ECO:0000313" key="7">
    <source>
        <dbReference type="EMBL" id="BAT93693.1"/>
    </source>
</evidence>
<keyword evidence="4" id="KW-0804">Transcription</keyword>
<protein>
    <recommendedName>
        <fullName evidence="6">TF-B3 domain-containing protein</fullName>
    </recommendedName>
</protein>